<dbReference type="Proteomes" id="UP000239434">
    <property type="component" value="Unassembled WGS sequence"/>
</dbReference>
<organism evidence="2 3">
    <name type="scientific">Phyllobacterium phragmitis</name>
    <dbReference type="NCBI Taxonomy" id="2670329"/>
    <lineage>
        <taxon>Bacteria</taxon>
        <taxon>Pseudomonadati</taxon>
        <taxon>Pseudomonadota</taxon>
        <taxon>Alphaproteobacteria</taxon>
        <taxon>Hyphomicrobiales</taxon>
        <taxon>Phyllobacteriaceae</taxon>
        <taxon>Phyllobacterium</taxon>
    </lineage>
</organism>
<dbReference type="InterPro" id="IPR042204">
    <property type="entry name" value="2Fe-2S-bd_N"/>
</dbReference>
<keyword evidence="1" id="KW-0560">Oxidoreductase</keyword>
<name>A0A2S9IT30_9HYPH</name>
<dbReference type="Gene3D" id="3.10.20.440">
    <property type="entry name" value="2Fe-2S iron-sulphur cluster binding domain, sarcosine oxidase, alpha subunit, N-terminal domain"/>
    <property type="match status" value="1"/>
</dbReference>
<proteinExistence type="predicted"/>
<reference evidence="2 3" key="1">
    <citation type="submission" date="2018-02" db="EMBL/GenBank/DDBJ databases">
        <title>The draft genome of Phyllobacterium sp. 1N-3.</title>
        <authorList>
            <person name="Liu L."/>
            <person name="Li L."/>
            <person name="Zhang X."/>
            <person name="Wang T."/>
            <person name="Liang L."/>
        </authorList>
    </citation>
    <scope>NUCLEOTIDE SEQUENCE [LARGE SCALE GENOMIC DNA]</scope>
    <source>
        <strain evidence="2 3">1N-3</strain>
    </source>
</reference>
<dbReference type="AlphaFoldDB" id="A0A2S9IT30"/>
<protein>
    <submittedName>
        <fullName evidence="2">Sarcosine oxidase</fullName>
    </submittedName>
</protein>
<dbReference type="GO" id="GO:0051536">
    <property type="term" value="F:iron-sulfur cluster binding"/>
    <property type="evidence" value="ECO:0007669"/>
    <property type="project" value="InterPro"/>
</dbReference>
<dbReference type="InterPro" id="IPR036010">
    <property type="entry name" value="2Fe-2S_ferredoxin-like_sf"/>
</dbReference>
<dbReference type="RefSeq" id="WP_105741887.1">
    <property type="nucleotide sequence ID" value="NZ_PVBR01000006.1"/>
</dbReference>
<dbReference type="Pfam" id="PF13510">
    <property type="entry name" value="Fer2_4"/>
    <property type="match status" value="1"/>
</dbReference>
<accession>A0A2S9IT30</accession>
<keyword evidence="3" id="KW-1185">Reference proteome</keyword>
<comment type="caution">
    <text evidence="2">The sequence shown here is derived from an EMBL/GenBank/DDBJ whole genome shotgun (WGS) entry which is preliminary data.</text>
</comment>
<dbReference type="SUPFAM" id="SSF54292">
    <property type="entry name" value="2Fe-2S ferredoxin-like"/>
    <property type="match status" value="1"/>
</dbReference>
<gene>
    <name evidence="2" type="ORF">C5748_10530</name>
</gene>
<evidence type="ECO:0000256" key="1">
    <source>
        <dbReference type="ARBA" id="ARBA00023002"/>
    </source>
</evidence>
<evidence type="ECO:0000313" key="2">
    <source>
        <dbReference type="EMBL" id="PRD43675.1"/>
    </source>
</evidence>
<sequence length="106" mass="11821">MRPPHDLPEPPHQVSFRFGDEEIEAWEGETVATALLASGVMITGVRAMSGRSRGPYCLIGVCHECLVEIDGLANQRACITTVRQNMKVCRQTRLRPLTGEDETREQ</sequence>
<dbReference type="EMBL" id="PVBR01000006">
    <property type="protein sequence ID" value="PRD43675.1"/>
    <property type="molecule type" value="Genomic_DNA"/>
</dbReference>
<evidence type="ECO:0000313" key="3">
    <source>
        <dbReference type="Proteomes" id="UP000239434"/>
    </source>
</evidence>
<dbReference type="GO" id="GO:0016491">
    <property type="term" value="F:oxidoreductase activity"/>
    <property type="evidence" value="ECO:0007669"/>
    <property type="project" value="UniProtKB-KW"/>
</dbReference>